<keyword evidence="3" id="KW-1185">Reference proteome</keyword>
<dbReference type="AlphaFoldDB" id="A0ABD2ARE3"/>
<organism evidence="2 3">
    <name type="scientific">Vespula maculifrons</name>
    <name type="common">Eastern yellow jacket</name>
    <name type="synonym">Wasp</name>
    <dbReference type="NCBI Taxonomy" id="7453"/>
    <lineage>
        <taxon>Eukaryota</taxon>
        <taxon>Metazoa</taxon>
        <taxon>Ecdysozoa</taxon>
        <taxon>Arthropoda</taxon>
        <taxon>Hexapoda</taxon>
        <taxon>Insecta</taxon>
        <taxon>Pterygota</taxon>
        <taxon>Neoptera</taxon>
        <taxon>Endopterygota</taxon>
        <taxon>Hymenoptera</taxon>
        <taxon>Apocrita</taxon>
        <taxon>Aculeata</taxon>
        <taxon>Vespoidea</taxon>
        <taxon>Vespidae</taxon>
        <taxon>Vespinae</taxon>
        <taxon>Vespula</taxon>
    </lineage>
</organism>
<comment type="caution">
    <text evidence="2">The sequence shown here is derived from an EMBL/GenBank/DDBJ whole genome shotgun (WGS) entry which is preliminary data.</text>
</comment>
<feature type="region of interest" description="Disordered" evidence="1">
    <location>
        <begin position="115"/>
        <end position="140"/>
    </location>
</feature>
<reference evidence="2 3" key="1">
    <citation type="journal article" date="2024" name="Ann. Entomol. Soc. Am.">
        <title>Genomic analyses of the southern and eastern yellowjacket wasps (Hymenoptera: Vespidae) reveal evolutionary signatures of social life.</title>
        <authorList>
            <person name="Catto M.A."/>
            <person name="Caine P.B."/>
            <person name="Orr S.E."/>
            <person name="Hunt B.G."/>
            <person name="Goodisman M.A.D."/>
        </authorList>
    </citation>
    <scope>NUCLEOTIDE SEQUENCE [LARGE SCALE GENOMIC DNA]</scope>
    <source>
        <strain evidence="2">232</strain>
        <tissue evidence="2">Head and thorax</tissue>
    </source>
</reference>
<protein>
    <submittedName>
        <fullName evidence="2">Uncharacterized protein</fullName>
    </submittedName>
</protein>
<name>A0ABD2ARE3_VESMC</name>
<gene>
    <name evidence="2" type="ORF">V1477_019552</name>
</gene>
<evidence type="ECO:0000313" key="2">
    <source>
        <dbReference type="EMBL" id="KAL2722961.1"/>
    </source>
</evidence>
<proteinExistence type="predicted"/>
<sequence>MADDPDTVALHSQRELTMLPTATIVIIRSYLCNSDAPPSGARQSLPETYNYRCAFCHEVFLEENRIAVLFTKAVPHVSRAVRNPEGGCFYLKIPSEMDRKRVLIVMLMKKEKEKEKDGVGEMQRKKREAGYEVDHLTIDN</sequence>
<accession>A0ABD2ARE3</accession>
<dbReference type="Proteomes" id="UP001607303">
    <property type="component" value="Unassembled WGS sequence"/>
</dbReference>
<evidence type="ECO:0000313" key="3">
    <source>
        <dbReference type="Proteomes" id="UP001607303"/>
    </source>
</evidence>
<dbReference type="EMBL" id="JAYRBN010000115">
    <property type="protein sequence ID" value="KAL2722961.1"/>
    <property type="molecule type" value="Genomic_DNA"/>
</dbReference>
<evidence type="ECO:0000256" key="1">
    <source>
        <dbReference type="SAM" id="MobiDB-lite"/>
    </source>
</evidence>